<comment type="similarity">
    <text evidence="2 6">Belongs to the band 7/mec-2 family. HflC subfamily.</text>
</comment>
<dbReference type="OrthoDB" id="9809197at2"/>
<dbReference type="Proteomes" id="UP000199668">
    <property type="component" value="Unassembled WGS sequence"/>
</dbReference>
<dbReference type="PANTHER" id="PTHR42911:SF1">
    <property type="entry name" value="MODULATOR OF FTSH PROTEASE HFLC"/>
    <property type="match status" value="1"/>
</dbReference>
<dbReference type="Pfam" id="PF01145">
    <property type="entry name" value="Band_7"/>
    <property type="match status" value="1"/>
</dbReference>
<dbReference type="PANTHER" id="PTHR42911">
    <property type="entry name" value="MODULATOR OF FTSH PROTEASE HFLC"/>
    <property type="match status" value="1"/>
</dbReference>
<comment type="subcellular location">
    <subcellularLocation>
        <location evidence="1">Membrane</location>
    </subcellularLocation>
</comment>
<reference evidence="9 10" key="1">
    <citation type="submission" date="2016-10" db="EMBL/GenBank/DDBJ databases">
        <authorList>
            <person name="de Groot N.N."/>
        </authorList>
    </citation>
    <scope>NUCLEOTIDE SEQUENCE [LARGE SCALE GENOMIC DNA]</scope>
    <source>
        <strain evidence="9 10">CGMCC 1.6134</strain>
    </source>
</reference>
<feature type="domain" description="Band 7" evidence="8">
    <location>
        <begin position="43"/>
        <end position="211"/>
    </location>
</feature>
<feature type="transmembrane region" description="Helical" evidence="7">
    <location>
        <begin position="24"/>
        <end position="47"/>
    </location>
</feature>
<protein>
    <recommendedName>
        <fullName evidence="6">Protein HflC</fullName>
    </recommendedName>
</protein>
<keyword evidence="10" id="KW-1185">Reference proteome</keyword>
<dbReference type="InterPro" id="IPR036013">
    <property type="entry name" value="Band_7/SPFH_dom_sf"/>
</dbReference>
<keyword evidence="4 7" id="KW-1133">Transmembrane helix</keyword>
<dbReference type="SUPFAM" id="SSF117892">
    <property type="entry name" value="Band 7/SPFH domain"/>
    <property type="match status" value="1"/>
</dbReference>
<keyword evidence="9" id="KW-0378">Hydrolase</keyword>
<dbReference type="GO" id="GO:0006508">
    <property type="term" value="P:proteolysis"/>
    <property type="evidence" value="ECO:0007669"/>
    <property type="project" value="UniProtKB-KW"/>
</dbReference>
<evidence type="ECO:0000256" key="3">
    <source>
        <dbReference type="ARBA" id="ARBA00022692"/>
    </source>
</evidence>
<dbReference type="PIRSF" id="PIRSF005651">
    <property type="entry name" value="HflC"/>
    <property type="match status" value="1"/>
</dbReference>
<sequence length="314" mass="35748">MTDDNNNVFEMKERRFSPDSTRRWIRSGIVVAVLLLLVVISIMNVFIVKQDEYKVISQFGEVVRIAEEPGLNAKIPFIQQVSSIPKYQMNYDINSAEINTLDKKRVLVDNYVVWSVDDPQAMKANARTVENAESIMANFINSVIRSQLGQMNFEQIINEEDQSTRGDVNEMVGERVNELLAADNYGISVTDVRMKRTDLPEDNEEAVYQRMISERESTAQEYLSEGDAEANRIRANTDREVKELISSAEADAEEIIGEGEAEAAAVYNEAFSRDPEFYELYKTLQTYETTVDEETVIVLPSDSPYARILMGYVE</sequence>
<proteinExistence type="inferred from homology"/>
<keyword evidence="5 7" id="KW-0472">Membrane</keyword>
<evidence type="ECO:0000259" key="8">
    <source>
        <dbReference type="SMART" id="SM00244"/>
    </source>
</evidence>
<evidence type="ECO:0000313" key="10">
    <source>
        <dbReference type="Proteomes" id="UP000199668"/>
    </source>
</evidence>
<dbReference type="InterPro" id="IPR001107">
    <property type="entry name" value="Band_7"/>
</dbReference>
<name>A0A1I4NNV6_9BACI</name>
<dbReference type="CDD" id="cd03405">
    <property type="entry name" value="SPFH_HflC"/>
    <property type="match status" value="1"/>
</dbReference>
<evidence type="ECO:0000256" key="2">
    <source>
        <dbReference type="ARBA" id="ARBA00007862"/>
    </source>
</evidence>
<dbReference type="GO" id="GO:0016020">
    <property type="term" value="C:membrane"/>
    <property type="evidence" value="ECO:0007669"/>
    <property type="project" value="UniProtKB-SubCell"/>
</dbReference>
<evidence type="ECO:0000313" key="9">
    <source>
        <dbReference type="EMBL" id="SFM17208.1"/>
    </source>
</evidence>
<dbReference type="GO" id="GO:0008233">
    <property type="term" value="F:peptidase activity"/>
    <property type="evidence" value="ECO:0007669"/>
    <property type="project" value="UniProtKB-KW"/>
</dbReference>
<evidence type="ECO:0000256" key="7">
    <source>
        <dbReference type="SAM" id="Phobius"/>
    </source>
</evidence>
<keyword evidence="3 7" id="KW-0812">Transmembrane</keyword>
<evidence type="ECO:0000256" key="5">
    <source>
        <dbReference type="ARBA" id="ARBA00023136"/>
    </source>
</evidence>
<dbReference type="STRING" id="266892.SAMN04488054_11944"/>
<organism evidence="9 10">
    <name type="scientific">Salibacterium qingdaonense</name>
    <dbReference type="NCBI Taxonomy" id="266892"/>
    <lineage>
        <taxon>Bacteria</taxon>
        <taxon>Bacillati</taxon>
        <taxon>Bacillota</taxon>
        <taxon>Bacilli</taxon>
        <taxon>Bacillales</taxon>
        <taxon>Bacillaceae</taxon>
    </lineage>
</organism>
<accession>A0A1I4NNV6</accession>
<evidence type="ECO:0000256" key="4">
    <source>
        <dbReference type="ARBA" id="ARBA00022989"/>
    </source>
</evidence>
<dbReference type="EMBL" id="FOTY01000019">
    <property type="protein sequence ID" value="SFM17208.1"/>
    <property type="molecule type" value="Genomic_DNA"/>
</dbReference>
<evidence type="ECO:0000256" key="6">
    <source>
        <dbReference type="PIRNR" id="PIRNR005651"/>
    </source>
</evidence>
<dbReference type="RefSeq" id="WP_090927517.1">
    <property type="nucleotide sequence ID" value="NZ_FOTY01000019.1"/>
</dbReference>
<keyword evidence="9" id="KW-0645">Protease</keyword>
<evidence type="ECO:0000256" key="1">
    <source>
        <dbReference type="ARBA" id="ARBA00004370"/>
    </source>
</evidence>
<dbReference type="SMART" id="SM00244">
    <property type="entry name" value="PHB"/>
    <property type="match status" value="1"/>
</dbReference>
<dbReference type="InterPro" id="IPR010200">
    <property type="entry name" value="HflC"/>
</dbReference>
<comment type="function">
    <text evidence="6">HflC and HflK could regulate a protease.</text>
</comment>
<dbReference type="Gene3D" id="3.30.479.30">
    <property type="entry name" value="Band 7 domain"/>
    <property type="match status" value="1"/>
</dbReference>
<gene>
    <name evidence="9" type="ORF">SAMN04488054_11944</name>
</gene>
<dbReference type="AlphaFoldDB" id="A0A1I4NNV6"/>